<evidence type="ECO:0000256" key="1">
    <source>
        <dbReference type="SAM" id="SignalP"/>
    </source>
</evidence>
<dbReference type="Proteomes" id="UP000825935">
    <property type="component" value="Chromosome 23"/>
</dbReference>
<keyword evidence="1" id="KW-0732">Signal</keyword>
<sequence length="123" mass="13954">MESSFCNHFRFLFVLCLLRVIPSLEAARPLQALRSSDEYPLQDIHANGSASGFIADPEYFNEEAEMREDGLSVFKTISRLPDAIMQKTAGLLSFKDDAAIRMSEPDYVSLKDIHEPFSDPEFF</sequence>
<feature type="chain" id="PRO_5035874028" evidence="1">
    <location>
        <begin position="27"/>
        <end position="123"/>
    </location>
</feature>
<comment type="caution">
    <text evidence="2">The sequence shown here is derived from an EMBL/GenBank/DDBJ whole genome shotgun (WGS) entry which is preliminary data.</text>
</comment>
<evidence type="ECO:0000313" key="2">
    <source>
        <dbReference type="EMBL" id="KAH7302607.1"/>
    </source>
</evidence>
<keyword evidence="3" id="KW-1185">Reference proteome</keyword>
<name>A0A8T2S3J8_CERRI</name>
<proteinExistence type="predicted"/>
<gene>
    <name evidence="2" type="ORF">KP509_23G079400</name>
</gene>
<dbReference type="EMBL" id="CM035428">
    <property type="protein sequence ID" value="KAH7302607.1"/>
    <property type="molecule type" value="Genomic_DNA"/>
</dbReference>
<protein>
    <submittedName>
        <fullName evidence="2">Uncharacterized protein</fullName>
    </submittedName>
</protein>
<feature type="signal peptide" evidence="1">
    <location>
        <begin position="1"/>
        <end position="26"/>
    </location>
</feature>
<evidence type="ECO:0000313" key="3">
    <source>
        <dbReference type="Proteomes" id="UP000825935"/>
    </source>
</evidence>
<reference evidence="2 3" key="1">
    <citation type="submission" date="2021-08" db="EMBL/GenBank/DDBJ databases">
        <title>WGS assembly of Ceratopteris richardii.</title>
        <authorList>
            <person name="Marchant D.B."/>
            <person name="Chen G."/>
            <person name="Jenkins J."/>
            <person name="Shu S."/>
            <person name="Leebens-Mack J."/>
            <person name="Grimwood J."/>
            <person name="Schmutz J."/>
            <person name="Soltis P."/>
            <person name="Soltis D."/>
            <person name="Chen Z.-H."/>
        </authorList>
    </citation>
    <scope>NUCLEOTIDE SEQUENCE [LARGE SCALE GENOMIC DNA]</scope>
    <source>
        <strain evidence="2">Whitten #5841</strain>
        <tissue evidence="2">Leaf</tissue>
    </source>
</reference>
<dbReference type="AlphaFoldDB" id="A0A8T2S3J8"/>
<accession>A0A8T2S3J8</accession>
<organism evidence="2 3">
    <name type="scientific">Ceratopteris richardii</name>
    <name type="common">Triangle waterfern</name>
    <dbReference type="NCBI Taxonomy" id="49495"/>
    <lineage>
        <taxon>Eukaryota</taxon>
        <taxon>Viridiplantae</taxon>
        <taxon>Streptophyta</taxon>
        <taxon>Embryophyta</taxon>
        <taxon>Tracheophyta</taxon>
        <taxon>Polypodiopsida</taxon>
        <taxon>Polypodiidae</taxon>
        <taxon>Polypodiales</taxon>
        <taxon>Pteridineae</taxon>
        <taxon>Pteridaceae</taxon>
        <taxon>Parkerioideae</taxon>
        <taxon>Ceratopteris</taxon>
    </lineage>
</organism>